<feature type="transmembrane region" description="Helical" evidence="5">
    <location>
        <begin position="138"/>
        <end position="165"/>
    </location>
</feature>
<evidence type="ECO:0000256" key="4">
    <source>
        <dbReference type="ARBA" id="ARBA00023136"/>
    </source>
</evidence>
<dbReference type="PANTHER" id="PTHR43701">
    <property type="entry name" value="MEMBRANE TRANSPORTER PROTEIN MJ0441-RELATED"/>
    <property type="match status" value="1"/>
</dbReference>
<dbReference type="AlphaFoldDB" id="A0A3B0VV14"/>
<comment type="subcellular location">
    <subcellularLocation>
        <location evidence="1">Membrane</location>
        <topology evidence="1">Multi-pass membrane protein</topology>
    </subcellularLocation>
</comment>
<proteinExistence type="predicted"/>
<evidence type="ECO:0008006" key="7">
    <source>
        <dbReference type="Google" id="ProtNLM"/>
    </source>
</evidence>
<dbReference type="EMBL" id="UOEY01000108">
    <property type="protein sequence ID" value="VAW40689.1"/>
    <property type="molecule type" value="Genomic_DNA"/>
</dbReference>
<feature type="transmembrane region" description="Helical" evidence="5">
    <location>
        <begin position="99"/>
        <end position="118"/>
    </location>
</feature>
<dbReference type="GO" id="GO:0016020">
    <property type="term" value="C:membrane"/>
    <property type="evidence" value="ECO:0007669"/>
    <property type="project" value="UniProtKB-SubCell"/>
</dbReference>
<evidence type="ECO:0000313" key="6">
    <source>
        <dbReference type="EMBL" id="VAW40689.1"/>
    </source>
</evidence>
<dbReference type="InterPro" id="IPR002781">
    <property type="entry name" value="TM_pro_TauE-like"/>
</dbReference>
<evidence type="ECO:0000256" key="3">
    <source>
        <dbReference type="ARBA" id="ARBA00022989"/>
    </source>
</evidence>
<dbReference type="Pfam" id="PF01925">
    <property type="entry name" value="TauE"/>
    <property type="match status" value="1"/>
</dbReference>
<keyword evidence="4 5" id="KW-0472">Membrane</keyword>
<keyword evidence="3 5" id="KW-1133">Transmembrane helix</keyword>
<protein>
    <recommendedName>
        <fullName evidence="7">Membrane transporter protein</fullName>
    </recommendedName>
</protein>
<feature type="transmembrane region" description="Helical" evidence="5">
    <location>
        <begin position="172"/>
        <end position="193"/>
    </location>
</feature>
<organism evidence="6">
    <name type="scientific">hydrothermal vent metagenome</name>
    <dbReference type="NCBI Taxonomy" id="652676"/>
    <lineage>
        <taxon>unclassified sequences</taxon>
        <taxon>metagenomes</taxon>
        <taxon>ecological metagenomes</taxon>
    </lineage>
</organism>
<reference evidence="6" key="1">
    <citation type="submission" date="2018-06" db="EMBL/GenBank/DDBJ databases">
        <authorList>
            <person name="Zhirakovskaya E."/>
        </authorList>
    </citation>
    <scope>NUCLEOTIDE SEQUENCE</scope>
</reference>
<evidence type="ECO:0000256" key="1">
    <source>
        <dbReference type="ARBA" id="ARBA00004141"/>
    </source>
</evidence>
<evidence type="ECO:0000256" key="5">
    <source>
        <dbReference type="SAM" id="Phobius"/>
    </source>
</evidence>
<sequence>MDTTILIVSGLSFGLSFLFALGGIGSAIALVPVLHWYGIPLGTAKPTGLFVNTLGMSGASYSNIRNKRLDFRMGIPLIISSSLLAPLGAWSTLFFSRNIVLIVFICFLVFCAVMMIFFKSSRYADQYREDRPVLLPSLIGAAAGFLSGLLGVGGGGLISPMMILLGFNPKKVAAITAFVVPFSSLIGFISYSLMGTADWRLLIPAALAAWGGGYAGTHFMNLKMKPKTVKQLLGCLLLLLAVKMIFML</sequence>
<dbReference type="InterPro" id="IPR051598">
    <property type="entry name" value="TSUP/Inactive_protease-like"/>
</dbReference>
<accession>A0A3B0VV14</accession>
<evidence type="ECO:0000256" key="2">
    <source>
        <dbReference type="ARBA" id="ARBA00022692"/>
    </source>
</evidence>
<dbReference type="PANTHER" id="PTHR43701:SF2">
    <property type="entry name" value="MEMBRANE TRANSPORTER PROTEIN YJNA-RELATED"/>
    <property type="match status" value="1"/>
</dbReference>
<feature type="transmembrane region" description="Helical" evidence="5">
    <location>
        <begin position="73"/>
        <end position="92"/>
    </location>
</feature>
<name>A0A3B0VV14_9ZZZZ</name>
<gene>
    <name evidence="6" type="ORF">MNBD_DELTA04-585</name>
</gene>
<keyword evidence="2 5" id="KW-0812">Transmembrane</keyword>
<feature type="transmembrane region" description="Helical" evidence="5">
    <location>
        <begin position="199"/>
        <end position="217"/>
    </location>
</feature>